<feature type="transmembrane region" description="Helical" evidence="5">
    <location>
        <begin position="420"/>
        <end position="440"/>
    </location>
</feature>
<dbReference type="FunFam" id="1.20.1740.10:FF:000051">
    <property type="entry name" value="Amino acid permease"/>
    <property type="match status" value="1"/>
</dbReference>
<gene>
    <name evidence="6" type="ORF">HMPREF1378_01604</name>
</gene>
<feature type="transmembrane region" description="Helical" evidence="5">
    <location>
        <begin position="295"/>
        <end position="316"/>
    </location>
</feature>
<keyword evidence="4 5" id="KW-0472">Membrane</keyword>
<feature type="transmembrane region" description="Helical" evidence="5">
    <location>
        <begin position="74"/>
        <end position="94"/>
    </location>
</feature>
<evidence type="ECO:0000313" key="6">
    <source>
        <dbReference type="EMBL" id="EJX52650.1"/>
    </source>
</evidence>
<comment type="caution">
    <text evidence="6">The sequence shown here is derived from an EMBL/GenBank/DDBJ whole genome shotgun (WGS) entry which is preliminary data.</text>
</comment>
<keyword evidence="3 5" id="KW-1133">Transmembrane helix</keyword>
<organism evidence="6 7">
    <name type="scientific">Enterococcus faecium R496</name>
    <dbReference type="NCBI Taxonomy" id="1134836"/>
    <lineage>
        <taxon>Bacteria</taxon>
        <taxon>Bacillati</taxon>
        <taxon>Bacillota</taxon>
        <taxon>Bacilli</taxon>
        <taxon>Lactobacillales</taxon>
        <taxon>Enterococcaceae</taxon>
        <taxon>Enterococcus</taxon>
    </lineage>
</organism>
<feature type="transmembrane region" description="Helical" evidence="5">
    <location>
        <begin position="452"/>
        <end position="473"/>
    </location>
</feature>
<evidence type="ECO:0000256" key="2">
    <source>
        <dbReference type="ARBA" id="ARBA00022692"/>
    </source>
</evidence>
<dbReference type="PANTHER" id="PTHR11785:SF512">
    <property type="entry name" value="SOBREMESA, ISOFORM B"/>
    <property type="match status" value="1"/>
</dbReference>
<evidence type="ECO:0000313" key="7">
    <source>
        <dbReference type="Proteomes" id="UP000006402"/>
    </source>
</evidence>
<keyword evidence="2 5" id="KW-0812">Transmembrane</keyword>
<feature type="transmembrane region" description="Helical" evidence="5">
    <location>
        <begin position="215"/>
        <end position="237"/>
    </location>
</feature>
<evidence type="ECO:0000256" key="1">
    <source>
        <dbReference type="ARBA" id="ARBA00004141"/>
    </source>
</evidence>
<dbReference type="GO" id="GO:0015179">
    <property type="term" value="F:L-amino acid transmembrane transporter activity"/>
    <property type="evidence" value="ECO:0007669"/>
    <property type="project" value="TreeGrafter"/>
</dbReference>
<comment type="subcellular location">
    <subcellularLocation>
        <location evidence="1">Membrane</location>
        <topology evidence="1">Multi-pass membrane protein</topology>
    </subcellularLocation>
</comment>
<dbReference type="InterPro" id="IPR050598">
    <property type="entry name" value="AminoAcid_Transporter"/>
</dbReference>
<feature type="transmembrane region" description="Helical" evidence="5">
    <location>
        <begin position="114"/>
        <end position="134"/>
    </location>
</feature>
<feature type="transmembrane region" description="Helical" evidence="5">
    <location>
        <begin position="257"/>
        <end position="275"/>
    </location>
</feature>
<evidence type="ECO:0000256" key="4">
    <source>
        <dbReference type="ARBA" id="ARBA00023136"/>
    </source>
</evidence>
<dbReference type="PIRSF" id="PIRSF006060">
    <property type="entry name" value="AA_transporter"/>
    <property type="match status" value="1"/>
</dbReference>
<dbReference type="EMBL" id="AMAH01000117">
    <property type="protein sequence ID" value="EJX52650.1"/>
    <property type="molecule type" value="Genomic_DNA"/>
</dbReference>
<feature type="transmembrane region" description="Helical" evidence="5">
    <location>
        <begin position="155"/>
        <end position="178"/>
    </location>
</feature>
<protein>
    <submittedName>
        <fullName evidence="6">Serine/threonine exchanger SteT</fullName>
    </submittedName>
</protein>
<feature type="transmembrane region" description="Helical" evidence="5">
    <location>
        <begin position="336"/>
        <end position="358"/>
    </location>
</feature>
<dbReference type="GO" id="GO:0016020">
    <property type="term" value="C:membrane"/>
    <property type="evidence" value="ECO:0007669"/>
    <property type="project" value="UniProtKB-SubCell"/>
</dbReference>
<evidence type="ECO:0000256" key="5">
    <source>
        <dbReference type="SAM" id="Phobius"/>
    </source>
</evidence>
<feature type="transmembrane region" description="Helical" evidence="5">
    <location>
        <begin position="190"/>
        <end position="208"/>
    </location>
</feature>
<dbReference type="InterPro" id="IPR002293">
    <property type="entry name" value="AA/rel_permease1"/>
</dbReference>
<dbReference type="Pfam" id="PF13520">
    <property type="entry name" value="AA_permease_2"/>
    <property type="match status" value="1"/>
</dbReference>
<dbReference type="AlphaFoldDB" id="A0AAV3GW12"/>
<reference evidence="6 7" key="1">
    <citation type="submission" date="2012-04" db="EMBL/GenBank/DDBJ databases">
        <authorList>
            <person name="Weinstock G."/>
            <person name="Sodergren E."/>
            <person name="Lobos E.A."/>
            <person name="Fulton L."/>
            <person name="Fulton R."/>
            <person name="Courtney L."/>
            <person name="Fronick C."/>
            <person name="O'Laughlin M."/>
            <person name="Godfrey J."/>
            <person name="Wilson R.M."/>
            <person name="Miner T."/>
            <person name="Farmer C."/>
            <person name="Delehaunty K."/>
            <person name="Cordes M."/>
            <person name="Minx P."/>
            <person name="Tomlinson C."/>
            <person name="Chen J."/>
            <person name="Wollam A."/>
            <person name="Pepin K.H."/>
            <person name="Bhonagiri V."/>
            <person name="Zhang X."/>
            <person name="Suruliraj S."/>
            <person name="Warren W."/>
            <person name="Mitreva M."/>
            <person name="Mardis E.R."/>
            <person name="Wilson R.K."/>
        </authorList>
    </citation>
    <scope>NUCLEOTIDE SEQUENCE [LARGE SCALE GENOMIC DNA]</scope>
    <source>
        <strain evidence="6 7">R496</strain>
    </source>
</reference>
<feature type="transmembrane region" description="Helical" evidence="5">
    <location>
        <begin position="479"/>
        <end position="498"/>
    </location>
</feature>
<dbReference type="PANTHER" id="PTHR11785">
    <property type="entry name" value="AMINO ACID TRANSPORTER"/>
    <property type="match status" value="1"/>
</dbReference>
<proteinExistence type="predicted"/>
<evidence type="ECO:0000256" key="3">
    <source>
        <dbReference type="ARBA" id="ARBA00022989"/>
    </source>
</evidence>
<dbReference type="Proteomes" id="UP000006402">
    <property type="component" value="Unassembled WGS sequence"/>
</dbReference>
<feature type="transmembrane region" description="Helical" evidence="5">
    <location>
        <begin position="393"/>
        <end position="414"/>
    </location>
</feature>
<accession>A0AAV3GW12</accession>
<sequence>MGLFAEIRLRCDDKGYVGKTERKIGRDGIKQEPHPKSFLYFWDWLWYERGQGMEEYQATPVKEVKIENELKRTMGFFTALSTVMGTVIGAGVFFKAASVAEVTGSASLHMFSWFLGGMISVCAGLTGAELAAAIPETGGMIKYIERIYGNTAAFLLGWAQVVIYFPANVAALSIIFGTQFVNLFGLSQSMIVPVAVTAAVSILLINFLGSKAGGAFQSITLVCKLIPLFVIVIFGLFRQEGVDFQLFPIQAGENLSFFSALGAGLLATMFAYDGWIHVGNISGELKKPAKDLPKAISLGIIGIMIVYLLVNAVFLRTASIDGVAGNSNAASDVAKMIFGGFGGRLVTVGILISVYGTINGYTLTGMRLPYVMAKENNLPFSKLFAKLHDKTKVPVAAGILELVIAIGMMMIGGFDTLTDMLIFVIWIFYTMVFVGVILLRKKEPDLFRPYKVPMYPFIPLVAIIGGTFIVSSTLITQTFLASMGIVLTLAGIPIYLYLKRR</sequence>
<dbReference type="Gene3D" id="1.20.1740.10">
    <property type="entry name" value="Amino acid/polyamine transporter I"/>
    <property type="match status" value="1"/>
</dbReference>
<name>A0AAV3GW12_ENTFC</name>